<dbReference type="RefSeq" id="WP_051759628.1">
    <property type="nucleotide sequence ID" value="NZ_FONS01000009.1"/>
</dbReference>
<protein>
    <submittedName>
        <fullName evidence="2">CubicO group peptidase, beta-lactamase class C family</fullName>
    </submittedName>
</protein>
<dbReference type="SUPFAM" id="SSF56601">
    <property type="entry name" value="beta-lactamase/transpeptidase-like"/>
    <property type="match status" value="1"/>
</dbReference>
<dbReference type="AlphaFoldDB" id="A0A1I2HNC2"/>
<organism evidence="2 3">
    <name type="scientific">Pedobacter antarcticus</name>
    <dbReference type="NCBI Taxonomy" id="34086"/>
    <lineage>
        <taxon>Bacteria</taxon>
        <taxon>Pseudomonadati</taxon>
        <taxon>Bacteroidota</taxon>
        <taxon>Sphingobacteriia</taxon>
        <taxon>Sphingobacteriales</taxon>
        <taxon>Sphingobacteriaceae</taxon>
        <taxon>Pedobacter</taxon>
    </lineage>
</organism>
<dbReference type="Pfam" id="PF00144">
    <property type="entry name" value="Beta-lactamase"/>
    <property type="match status" value="1"/>
</dbReference>
<dbReference type="Proteomes" id="UP000183129">
    <property type="component" value="Unassembled WGS sequence"/>
</dbReference>
<dbReference type="InterPro" id="IPR050789">
    <property type="entry name" value="Diverse_Enzym_Activities"/>
</dbReference>
<dbReference type="PANTHER" id="PTHR43283:SF18">
    <property type="match status" value="1"/>
</dbReference>
<accession>A0A1I2HNC2</accession>
<sequence length="390" mass="43725">MRTSAMIRTGFTLILLLLLWTNAYTQIRTLNGTYVSEKAMDEFLKQQIDSGAVPGLSIAVINDGKIVFHRAIGSANLAKHTRINKSSIFEAASLSKTMFTYFVLRLVDKGILSLDTPLHTYLPYPDIAYDERYKLITARMVLSHTAGFPNWRTRNFADSSRNIPKGDLYLKFKPGTEFSYSGEGYYYLAKVIAQLTKNSLQTLDKLFQREVSAPMGLPYAWFSTNPFITKHKVTGYVDEKARDNWPASIVGQDSTWFGAAGGLHTEALTYAKFLTALMNDSGLSRQSIEEFFKAQVVLSDPADHDGDTAWCLGLSVRPGLTTPDNNHRGDNGNFQSYYRINMERKDGYVFFANSNHGGEFNEKLEAFFKKGVYAESAERFGNTGKLAVSK</sequence>
<proteinExistence type="predicted"/>
<reference evidence="2 3" key="1">
    <citation type="submission" date="2016-10" db="EMBL/GenBank/DDBJ databases">
        <authorList>
            <person name="de Groot N.N."/>
        </authorList>
    </citation>
    <scope>NUCLEOTIDE SEQUENCE [LARGE SCALE GENOMIC DNA]</scope>
    <source>
        <strain evidence="2 3">ATCC 51969</strain>
    </source>
</reference>
<evidence type="ECO:0000259" key="1">
    <source>
        <dbReference type="Pfam" id="PF00144"/>
    </source>
</evidence>
<evidence type="ECO:0000313" key="3">
    <source>
        <dbReference type="Proteomes" id="UP000183129"/>
    </source>
</evidence>
<dbReference type="InterPro" id="IPR012338">
    <property type="entry name" value="Beta-lactam/transpept-like"/>
</dbReference>
<feature type="domain" description="Beta-lactamase-related" evidence="1">
    <location>
        <begin position="41"/>
        <end position="362"/>
    </location>
</feature>
<gene>
    <name evidence="2" type="ORF">SAMN03003324_03283</name>
</gene>
<dbReference type="STRING" id="34086.SAMN04488084_103217"/>
<dbReference type="Gene3D" id="3.40.710.10">
    <property type="entry name" value="DD-peptidase/beta-lactamase superfamily"/>
    <property type="match status" value="1"/>
</dbReference>
<evidence type="ECO:0000313" key="2">
    <source>
        <dbReference type="EMBL" id="SFF31845.1"/>
    </source>
</evidence>
<dbReference type="EMBL" id="FONS01000009">
    <property type="protein sequence ID" value="SFF31845.1"/>
    <property type="molecule type" value="Genomic_DNA"/>
</dbReference>
<dbReference type="PANTHER" id="PTHR43283">
    <property type="entry name" value="BETA-LACTAMASE-RELATED"/>
    <property type="match status" value="1"/>
</dbReference>
<name>A0A1I2HNC2_9SPHI</name>
<dbReference type="InterPro" id="IPR001466">
    <property type="entry name" value="Beta-lactam-related"/>
</dbReference>